<name>A0A1M5XYR8_9BACT</name>
<evidence type="ECO:0000313" key="1">
    <source>
        <dbReference type="EMBL" id="SHI04413.1"/>
    </source>
</evidence>
<dbReference type="Gene3D" id="3.30.70.260">
    <property type="match status" value="1"/>
</dbReference>
<keyword evidence="2" id="KW-1185">Reference proteome</keyword>
<reference evidence="1 2" key="1">
    <citation type="submission" date="2016-11" db="EMBL/GenBank/DDBJ databases">
        <authorList>
            <person name="Jaros S."/>
            <person name="Januszkiewicz K."/>
            <person name="Wedrychowicz H."/>
        </authorList>
    </citation>
    <scope>NUCLEOTIDE SEQUENCE [LARGE SCALE GENOMIC DNA]</scope>
    <source>
        <strain evidence="1 2">DSM 9705</strain>
    </source>
</reference>
<dbReference type="STRING" id="1121409.SAMN02745124_03432"/>
<dbReference type="Proteomes" id="UP000184139">
    <property type="component" value="Unassembled WGS sequence"/>
</dbReference>
<proteinExistence type="predicted"/>
<evidence type="ECO:0000313" key="2">
    <source>
        <dbReference type="Proteomes" id="UP000184139"/>
    </source>
</evidence>
<dbReference type="SUPFAM" id="SSF117991">
    <property type="entry name" value="YbeD/HP0495-like"/>
    <property type="match status" value="1"/>
</dbReference>
<dbReference type="InterPro" id="IPR007454">
    <property type="entry name" value="UPF0250_YbeD-like"/>
</dbReference>
<dbReference type="EMBL" id="FQXS01000024">
    <property type="protein sequence ID" value="SHI04413.1"/>
    <property type="molecule type" value="Genomic_DNA"/>
</dbReference>
<sequence length="94" mass="10483">MTDSSADNSTGTPCRPEINYPCIWEYRVIGTDRQRLTEIIMSACEPAVPTIRDGNRSSQGRYCSVNATVEVSSEDMRLAIFARISNNPEIKLVI</sequence>
<organism evidence="1 2">
    <name type="scientific">Desulfofustis glycolicus DSM 9705</name>
    <dbReference type="NCBI Taxonomy" id="1121409"/>
    <lineage>
        <taxon>Bacteria</taxon>
        <taxon>Pseudomonadati</taxon>
        <taxon>Thermodesulfobacteriota</taxon>
        <taxon>Desulfobulbia</taxon>
        <taxon>Desulfobulbales</taxon>
        <taxon>Desulfocapsaceae</taxon>
        <taxon>Desulfofustis</taxon>
    </lineage>
</organism>
<gene>
    <name evidence="1" type="ORF">SAMN02745124_03432</name>
</gene>
<evidence type="ECO:0008006" key="3">
    <source>
        <dbReference type="Google" id="ProtNLM"/>
    </source>
</evidence>
<protein>
    <recommendedName>
        <fullName evidence="3">Lipoic acid-binding regulatory protein</fullName>
    </recommendedName>
</protein>
<dbReference type="OrthoDB" id="281538at2"/>
<dbReference type="RefSeq" id="WP_073377922.1">
    <property type="nucleotide sequence ID" value="NZ_FQXS01000024.1"/>
</dbReference>
<dbReference type="Pfam" id="PF04359">
    <property type="entry name" value="DUF493"/>
    <property type="match status" value="1"/>
</dbReference>
<dbReference type="AlphaFoldDB" id="A0A1M5XYR8"/>
<accession>A0A1M5XYR8</accession>
<dbReference type="InterPro" id="IPR027471">
    <property type="entry name" value="YbeD-like_sf"/>
</dbReference>